<proteinExistence type="predicted"/>
<dbReference type="PANTHER" id="PTHR39431:SF1">
    <property type="entry name" value="FRPA_C-RELATED PROTEIN"/>
    <property type="match status" value="1"/>
</dbReference>
<sequence length="317" mass="36396">MKIQDYDIGMYSKSNSVNFSYQTVSLRIINSQNHSNLNLSIKLIKLDSYEINISQNSKTAEELKQEIIRLLIEKITGKKIKIVSLSELEQKSFNPDVPEIPQTAGELDIKSFNYSYEMVRFRANGFIKTQDGKQIKFDIFFEISKQSLKMTDINLKFGDKALIDPLIVNFDGNFSDILSDMKFDFDIDSDGEKERIPLLNYGRGFLVFDKNKNGRIDNGEELFGATTGDGFKELSVYDEDKNSWIDENDSIFDKLGVWVKNKNEDKIYSLKEKNIGAIYLKHLKTPFMYDNGVLSQSGIYITEDLNQGFLSKVDFTV</sequence>
<dbReference type="AlphaFoldDB" id="A0A285NGN2"/>
<evidence type="ECO:0000313" key="1">
    <source>
        <dbReference type="EMBL" id="SNZ08615.1"/>
    </source>
</evidence>
<keyword evidence="2" id="KW-1185">Reference proteome</keyword>
<dbReference type="EMBL" id="OBEI01000005">
    <property type="protein sequence ID" value="SNZ08615.1"/>
    <property type="molecule type" value="Genomic_DNA"/>
</dbReference>
<accession>A0A285NGN2</accession>
<gene>
    <name evidence="1" type="ORF">SAMN06265182_1361</name>
</gene>
<protein>
    <recommendedName>
        <fullName evidence="3">VCBS repeat-containing protein</fullName>
    </recommendedName>
</protein>
<dbReference type="OrthoDB" id="1676884at2"/>
<evidence type="ECO:0008006" key="3">
    <source>
        <dbReference type="Google" id="ProtNLM"/>
    </source>
</evidence>
<reference evidence="2" key="1">
    <citation type="submission" date="2017-09" db="EMBL/GenBank/DDBJ databases">
        <authorList>
            <person name="Varghese N."/>
            <person name="Submissions S."/>
        </authorList>
    </citation>
    <scope>NUCLEOTIDE SEQUENCE [LARGE SCALE GENOMIC DNA]</scope>
    <source>
        <strain evidence="2">DSM 15103</strain>
    </source>
</reference>
<evidence type="ECO:0000313" key="2">
    <source>
        <dbReference type="Proteomes" id="UP000219036"/>
    </source>
</evidence>
<dbReference type="RefSeq" id="WP_097000528.1">
    <property type="nucleotide sequence ID" value="NZ_OBEI01000005.1"/>
</dbReference>
<name>A0A285NGN2_9AQUI</name>
<dbReference type="PANTHER" id="PTHR39431">
    <property type="entry name" value="FRPA/C-RELATED PROTEIN"/>
    <property type="match status" value="1"/>
</dbReference>
<organism evidence="1 2">
    <name type="scientific">Persephonella hydrogeniphila</name>
    <dbReference type="NCBI Taxonomy" id="198703"/>
    <lineage>
        <taxon>Bacteria</taxon>
        <taxon>Pseudomonadati</taxon>
        <taxon>Aquificota</taxon>
        <taxon>Aquificia</taxon>
        <taxon>Aquificales</taxon>
        <taxon>Hydrogenothermaceae</taxon>
        <taxon>Persephonella</taxon>
    </lineage>
</organism>
<dbReference type="Proteomes" id="UP000219036">
    <property type="component" value="Unassembled WGS sequence"/>
</dbReference>